<dbReference type="EMBL" id="PYAX01000002">
    <property type="protein sequence ID" value="PSL57256.1"/>
    <property type="molecule type" value="Genomic_DNA"/>
</dbReference>
<dbReference type="Proteomes" id="UP000241118">
    <property type="component" value="Unassembled WGS sequence"/>
</dbReference>
<dbReference type="SUPFAM" id="SSF48576">
    <property type="entry name" value="Terpenoid synthases"/>
    <property type="match status" value="1"/>
</dbReference>
<comment type="caution">
    <text evidence="3">The sequence shown here is derived from an EMBL/GenBank/DDBJ whole genome shotgun (WGS) entry which is preliminary data.</text>
</comment>
<reference evidence="3 4" key="1">
    <citation type="submission" date="2018-03" db="EMBL/GenBank/DDBJ databases">
        <title>Genomic Encyclopedia of Type Strains, Phase III (KMG-III): the genomes of soil and plant-associated and newly described type strains.</title>
        <authorList>
            <person name="Whitman W."/>
        </authorList>
    </citation>
    <scope>NUCLEOTIDE SEQUENCE [LARGE SCALE GENOMIC DNA]</scope>
    <source>
        <strain evidence="3 4">CGMCC 4.7097</strain>
    </source>
</reference>
<keyword evidence="2" id="KW-0479">Metal-binding</keyword>
<dbReference type="InterPro" id="IPR008949">
    <property type="entry name" value="Isoprenoid_synthase_dom_sf"/>
</dbReference>
<evidence type="ECO:0000313" key="4">
    <source>
        <dbReference type="Proteomes" id="UP000241118"/>
    </source>
</evidence>
<sequence>MTTPDPRAALACPFPAKLHPAVHTARSHVDDWVVSAGIVRKPASLARFANADFAGFAAATYPDTDVTGVLLMADWFAWLFLVDDELDDGITGTRPDHIGAVLADIATTLRAPDDASAVPVGNTGAVRALGDLWARTAPRATPGWRRRFGAHVGECFTAAAWEANNRVHDVVPGEAVYVERRRHTGAIYVCMDLIEPMRDTELPDDVLADPVFRDALDAACDVVCWTNDVFSLEKERRLGEWHNLVAVVGHARGLSDQDALPLACDMIDARTAEYVEHEAALLAEFDTEPVRRYVEGMRTWIRGNLDWSRATHRYREGASDEHTSRYLEPSLMGGSS</sequence>
<dbReference type="SFLD" id="SFLDG01020">
    <property type="entry name" value="Terpene_Cyclase_Like_2"/>
    <property type="match status" value="1"/>
</dbReference>
<comment type="cofactor">
    <cofactor evidence="2">
        <name>Mg(2+)</name>
        <dbReference type="ChEBI" id="CHEBI:18420"/>
    </cofactor>
</comment>
<dbReference type="Pfam" id="PF19086">
    <property type="entry name" value="Terpene_syn_C_2"/>
    <property type="match status" value="1"/>
</dbReference>
<dbReference type="GO" id="GO:0046872">
    <property type="term" value="F:metal ion binding"/>
    <property type="evidence" value="ECO:0007669"/>
    <property type="project" value="UniProtKB-KW"/>
</dbReference>
<keyword evidence="1 2" id="KW-0456">Lyase</keyword>
<keyword evidence="4" id="KW-1185">Reference proteome</keyword>
<name>A0A2P8IFL1_SACCR</name>
<comment type="similarity">
    <text evidence="2">Belongs to the terpene synthase family.</text>
</comment>
<keyword evidence="2" id="KW-0460">Magnesium</keyword>
<dbReference type="PANTHER" id="PTHR35201:SF4">
    <property type="entry name" value="BETA-PINACENE SYNTHASE-RELATED"/>
    <property type="match status" value="1"/>
</dbReference>
<dbReference type="EC" id="4.2.3.-" evidence="2"/>
<dbReference type="InterPro" id="IPR034686">
    <property type="entry name" value="Terpene_cyclase-like_2"/>
</dbReference>
<proteinExistence type="inferred from homology"/>
<evidence type="ECO:0000256" key="1">
    <source>
        <dbReference type="ARBA" id="ARBA00023239"/>
    </source>
</evidence>
<dbReference type="SFLD" id="SFLDS00005">
    <property type="entry name" value="Isoprenoid_Synthase_Type_I"/>
    <property type="match status" value="1"/>
</dbReference>
<dbReference type="GO" id="GO:0010333">
    <property type="term" value="F:terpene synthase activity"/>
    <property type="evidence" value="ECO:0007669"/>
    <property type="project" value="InterPro"/>
</dbReference>
<accession>A0A2P8IFL1</accession>
<dbReference type="Gene3D" id="1.10.600.10">
    <property type="entry name" value="Farnesyl Diphosphate Synthase"/>
    <property type="match status" value="1"/>
</dbReference>
<dbReference type="PANTHER" id="PTHR35201">
    <property type="entry name" value="TERPENE SYNTHASE"/>
    <property type="match status" value="1"/>
</dbReference>
<gene>
    <name evidence="3" type="ORF">B0I31_102234</name>
</gene>
<protein>
    <recommendedName>
        <fullName evidence="2">Terpene synthase</fullName>
        <ecNumber evidence="2">4.2.3.-</ecNumber>
    </recommendedName>
</protein>
<evidence type="ECO:0000313" key="3">
    <source>
        <dbReference type="EMBL" id="PSL57256.1"/>
    </source>
</evidence>
<dbReference type="AlphaFoldDB" id="A0A2P8IFL1"/>
<organism evidence="3 4">
    <name type="scientific">Saccharothrix carnea</name>
    <dbReference type="NCBI Taxonomy" id="1280637"/>
    <lineage>
        <taxon>Bacteria</taxon>
        <taxon>Bacillati</taxon>
        <taxon>Actinomycetota</taxon>
        <taxon>Actinomycetes</taxon>
        <taxon>Pseudonocardiales</taxon>
        <taxon>Pseudonocardiaceae</taxon>
        <taxon>Saccharothrix</taxon>
    </lineage>
</organism>
<evidence type="ECO:0000256" key="2">
    <source>
        <dbReference type="RuleBase" id="RU366034"/>
    </source>
</evidence>